<name>A0A016UBR9_9BILA</name>
<protein>
    <submittedName>
        <fullName evidence="1">Uncharacterized protein</fullName>
    </submittedName>
</protein>
<dbReference type="EMBL" id="JARK01001384">
    <property type="protein sequence ID" value="EYC12028.1"/>
    <property type="molecule type" value="Genomic_DNA"/>
</dbReference>
<gene>
    <name evidence="1" type="primary">Acey_s0048.g1571</name>
    <name evidence="1" type="ORF">Y032_0048g1571</name>
</gene>
<organism evidence="1 2">
    <name type="scientific">Ancylostoma ceylanicum</name>
    <dbReference type="NCBI Taxonomy" id="53326"/>
    <lineage>
        <taxon>Eukaryota</taxon>
        <taxon>Metazoa</taxon>
        <taxon>Ecdysozoa</taxon>
        <taxon>Nematoda</taxon>
        <taxon>Chromadorea</taxon>
        <taxon>Rhabditida</taxon>
        <taxon>Rhabditina</taxon>
        <taxon>Rhabditomorpha</taxon>
        <taxon>Strongyloidea</taxon>
        <taxon>Ancylostomatidae</taxon>
        <taxon>Ancylostomatinae</taxon>
        <taxon>Ancylostoma</taxon>
    </lineage>
</organism>
<accession>A0A016UBR9</accession>
<dbReference type="Proteomes" id="UP000024635">
    <property type="component" value="Unassembled WGS sequence"/>
</dbReference>
<dbReference type="AlphaFoldDB" id="A0A016UBR9"/>
<sequence length="77" mass="8510">MHSTSSEIRRGVECVCALYSDLRGGGHPMKQVSALSYQTPLVPILRGMDSLIGHGRDRTIGRLRAQRASYHCATRAR</sequence>
<comment type="caution">
    <text evidence="1">The sequence shown here is derived from an EMBL/GenBank/DDBJ whole genome shotgun (WGS) entry which is preliminary data.</text>
</comment>
<evidence type="ECO:0000313" key="1">
    <source>
        <dbReference type="EMBL" id="EYC12028.1"/>
    </source>
</evidence>
<evidence type="ECO:0000313" key="2">
    <source>
        <dbReference type="Proteomes" id="UP000024635"/>
    </source>
</evidence>
<keyword evidence="2" id="KW-1185">Reference proteome</keyword>
<proteinExistence type="predicted"/>
<reference evidence="2" key="1">
    <citation type="journal article" date="2015" name="Nat. Genet.">
        <title>The genome and transcriptome of the zoonotic hookworm Ancylostoma ceylanicum identify infection-specific gene families.</title>
        <authorList>
            <person name="Schwarz E.M."/>
            <person name="Hu Y."/>
            <person name="Antoshechkin I."/>
            <person name="Miller M.M."/>
            <person name="Sternberg P.W."/>
            <person name="Aroian R.V."/>
        </authorList>
    </citation>
    <scope>NUCLEOTIDE SEQUENCE</scope>
    <source>
        <strain evidence="2">HY135</strain>
    </source>
</reference>